<gene>
    <name evidence="1" type="ORF">DKK70_04040</name>
</gene>
<organism evidence="1 2">
    <name type="scientific">Gilliamella apicola</name>
    <dbReference type="NCBI Taxonomy" id="1196095"/>
    <lineage>
        <taxon>Bacteria</taxon>
        <taxon>Pseudomonadati</taxon>
        <taxon>Pseudomonadota</taxon>
        <taxon>Gammaproteobacteria</taxon>
        <taxon>Orbales</taxon>
        <taxon>Orbaceae</taxon>
        <taxon>Gilliamella</taxon>
    </lineage>
</organism>
<dbReference type="EMBL" id="QGLR01000008">
    <property type="protein sequence ID" value="PXZ07841.1"/>
    <property type="molecule type" value="Genomic_DNA"/>
</dbReference>
<comment type="caution">
    <text evidence="1">The sequence shown here is derived from an EMBL/GenBank/DDBJ whole genome shotgun (WGS) entry which is preliminary data.</text>
</comment>
<evidence type="ECO:0000313" key="2">
    <source>
        <dbReference type="Proteomes" id="UP000247932"/>
    </source>
</evidence>
<dbReference type="RefSeq" id="WP_110432840.1">
    <property type="nucleotide sequence ID" value="NZ_QGLR01000008.1"/>
</dbReference>
<accession>A0A2V4E9S2</accession>
<evidence type="ECO:0000313" key="1">
    <source>
        <dbReference type="EMBL" id="PXZ07841.1"/>
    </source>
</evidence>
<dbReference type="OrthoDB" id="7068623at2"/>
<dbReference type="AlphaFoldDB" id="A0A2V4E9S2"/>
<proteinExistence type="predicted"/>
<reference evidence="1 2" key="1">
    <citation type="submission" date="2018-05" db="EMBL/GenBank/DDBJ databases">
        <title>Reference genomes for bee gut microbiota database.</title>
        <authorList>
            <person name="Ellegaard K.M."/>
        </authorList>
    </citation>
    <scope>NUCLEOTIDE SEQUENCE [LARGE SCALE GENOMIC DNA]</scope>
    <source>
        <strain evidence="1 2">ESL0182</strain>
    </source>
</reference>
<protein>
    <submittedName>
        <fullName evidence="1">Uncharacterized protein</fullName>
    </submittedName>
</protein>
<sequence>MNFSEKLAAQSKFKGILLFNDGVFLRAYNEGVYILTELLGYDFKVNAMQLKKYNYRWVVTCAFPLNKLNVRLPNAELTEFGSRYNYAYDIKDYSRWFAQYCHNENHATPVSLEVDEQHLSEKSVNSCRAIKCSDGVFLKLNQKQVNYLSNWQQGYYPSEIDTKFIQSLKKILLTHHNPTD</sequence>
<dbReference type="Proteomes" id="UP000247932">
    <property type="component" value="Unassembled WGS sequence"/>
</dbReference>
<keyword evidence="2" id="KW-1185">Reference proteome</keyword>
<name>A0A2V4E9S2_9GAMM</name>